<dbReference type="Pfam" id="PF13610">
    <property type="entry name" value="DDE_Tnp_IS240"/>
    <property type="match status" value="1"/>
</dbReference>
<dbReference type="PANTHER" id="PTHR35528">
    <property type="entry name" value="BLL1675 PROTEIN"/>
    <property type="match status" value="1"/>
</dbReference>
<feature type="region of interest" description="Disordered" evidence="1">
    <location>
        <begin position="42"/>
        <end position="85"/>
    </location>
</feature>
<evidence type="ECO:0000313" key="4">
    <source>
        <dbReference type="Proteomes" id="UP000677082"/>
    </source>
</evidence>
<dbReference type="InterPro" id="IPR052183">
    <property type="entry name" value="IS_Transposase"/>
</dbReference>
<dbReference type="Proteomes" id="UP000677082">
    <property type="component" value="Unassembled WGS sequence"/>
</dbReference>
<accession>A0A919W7S2</accession>
<proteinExistence type="predicted"/>
<feature type="domain" description="DDE" evidence="2">
    <location>
        <begin position="89"/>
        <end position="129"/>
    </location>
</feature>
<protein>
    <recommendedName>
        <fullName evidence="2">DDE domain-containing protein</fullName>
    </recommendedName>
</protein>
<feature type="compositionally biased region" description="Polar residues" evidence="1">
    <location>
        <begin position="72"/>
        <end position="85"/>
    </location>
</feature>
<organism evidence="3 4">
    <name type="scientific">Paractinoplanes toevensis</name>
    <dbReference type="NCBI Taxonomy" id="571911"/>
    <lineage>
        <taxon>Bacteria</taxon>
        <taxon>Bacillati</taxon>
        <taxon>Actinomycetota</taxon>
        <taxon>Actinomycetes</taxon>
        <taxon>Micromonosporales</taxon>
        <taxon>Micromonosporaceae</taxon>
        <taxon>Paractinoplanes</taxon>
    </lineage>
</organism>
<sequence length="153" mass="16930">MLAVRWYLRYGLSYRDVEELLAERGIEVDHVPVDLGTAARRRWLTPRDSHGTRRATGGSSTRPTSRSTGCGATSTGPSISTATSSTYPIEADHGRLKRRLRPMRGLQTDRTAQVAITGHAFVQNLRRGHHELAEDARPTLRLVAAFIELAQAI</sequence>
<keyword evidence="4" id="KW-1185">Reference proteome</keyword>
<feature type="compositionally biased region" description="Low complexity" evidence="1">
    <location>
        <begin position="54"/>
        <end position="71"/>
    </location>
</feature>
<evidence type="ECO:0000313" key="3">
    <source>
        <dbReference type="EMBL" id="GIM90096.1"/>
    </source>
</evidence>
<dbReference type="PANTHER" id="PTHR35528:SF3">
    <property type="entry name" value="BLL1675 PROTEIN"/>
    <property type="match status" value="1"/>
</dbReference>
<dbReference type="EMBL" id="BOQN01000022">
    <property type="protein sequence ID" value="GIM90096.1"/>
    <property type="molecule type" value="Genomic_DNA"/>
</dbReference>
<evidence type="ECO:0000259" key="2">
    <source>
        <dbReference type="Pfam" id="PF13610"/>
    </source>
</evidence>
<comment type="caution">
    <text evidence="3">The sequence shown here is derived from an EMBL/GenBank/DDBJ whole genome shotgun (WGS) entry which is preliminary data.</text>
</comment>
<gene>
    <name evidence="3" type="ORF">Ato02nite_018890</name>
</gene>
<evidence type="ECO:0000256" key="1">
    <source>
        <dbReference type="SAM" id="MobiDB-lite"/>
    </source>
</evidence>
<reference evidence="3 4" key="1">
    <citation type="submission" date="2021-03" db="EMBL/GenBank/DDBJ databases">
        <title>Whole genome shotgun sequence of Actinoplanes toevensis NBRC 105298.</title>
        <authorList>
            <person name="Komaki H."/>
            <person name="Tamura T."/>
        </authorList>
    </citation>
    <scope>NUCLEOTIDE SEQUENCE [LARGE SCALE GENOMIC DNA]</scope>
    <source>
        <strain evidence="3 4">NBRC 105298</strain>
    </source>
</reference>
<dbReference type="InterPro" id="IPR032874">
    <property type="entry name" value="DDE_dom"/>
</dbReference>
<name>A0A919W7S2_9ACTN</name>
<dbReference type="AlphaFoldDB" id="A0A919W7S2"/>